<protein>
    <submittedName>
        <fullName evidence="2">Uncharacterized protein</fullName>
    </submittedName>
</protein>
<dbReference type="AlphaFoldDB" id="A0A9P0LVP7"/>
<sequence length="162" mass="18251">MEWQSQQTTRNCSRCQHAIHTTFRKKEPDNYVTSSDRPHTSDSQARLRRNRCPSLFNVQPAAHGGSHPDGVLYLSKCQKTRVAYFFRSCCASTPPAALAAATAATDGAEEAEADGPDEFQFCRHLHALALDAMPTAYLKVKPRRYHCRLVRSTFDVVYFITI</sequence>
<keyword evidence="3" id="KW-1185">Reference proteome</keyword>
<proteinExistence type="predicted"/>
<evidence type="ECO:0000313" key="2">
    <source>
        <dbReference type="EMBL" id="CAH1999928.1"/>
    </source>
</evidence>
<organism evidence="2 3">
    <name type="scientific">Acanthoscelides obtectus</name>
    <name type="common">Bean weevil</name>
    <name type="synonym">Bruchus obtectus</name>
    <dbReference type="NCBI Taxonomy" id="200917"/>
    <lineage>
        <taxon>Eukaryota</taxon>
        <taxon>Metazoa</taxon>
        <taxon>Ecdysozoa</taxon>
        <taxon>Arthropoda</taxon>
        <taxon>Hexapoda</taxon>
        <taxon>Insecta</taxon>
        <taxon>Pterygota</taxon>
        <taxon>Neoptera</taxon>
        <taxon>Endopterygota</taxon>
        <taxon>Coleoptera</taxon>
        <taxon>Polyphaga</taxon>
        <taxon>Cucujiformia</taxon>
        <taxon>Chrysomeloidea</taxon>
        <taxon>Chrysomelidae</taxon>
        <taxon>Bruchinae</taxon>
        <taxon>Bruchini</taxon>
        <taxon>Acanthoscelides</taxon>
    </lineage>
</organism>
<comment type="caution">
    <text evidence="2">The sequence shown here is derived from an EMBL/GenBank/DDBJ whole genome shotgun (WGS) entry which is preliminary data.</text>
</comment>
<gene>
    <name evidence="2" type="ORF">ACAOBT_LOCUS25251</name>
</gene>
<accession>A0A9P0LVP7</accession>
<evidence type="ECO:0000313" key="3">
    <source>
        <dbReference type="Proteomes" id="UP001152888"/>
    </source>
</evidence>
<reference evidence="2" key="1">
    <citation type="submission" date="2022-03" db="EMBL/GenBank/DDBJ databases">
        <authorList>
            <person name="Sayadi A."/>
        </authorList>
    </citation>
    <scope>NUCLEOTIDE SEQUENCE</scope>
</reference>
<dbReference type="Proteomes" id="UP001152888">
    <property type="component" value="Unassembled WGS sequence"/>
</dbReference>
<evidence type="ECO:0000256" key="1">
    <source>
        <dbReference type="SAM" id="MobiDB-lite"/>
    </source>
</evidence>
<dbReference type="EMBL" id="CAKOFQ010007384">
    <property type="protein sequence ID" value="CAH1999928.1"/>
    <property type="molecule type" value="Genomic_DNA"/>
</dbReference>
<name>A0A9P0LVP7_ACAOB</name>
<feature type="region of interest" description="Disordered" evidence="1">
    <location>
        <begin position="26"/>
        <end position="46"/>
    </location>
</feature>